<sequence length="321" mass="36137">MNLDNWVSAHVFHHGDLDSVLVRLIAPLAEDLQRRRLAHRYFFLRYWDGGPHIRFRVLPTSARRAELVRRCVARACADYLRDHPSQQQMSAEQYEQSSSYLSQLESTTPLPVMFPNNSVEFIPYVREEHRFGAGRSIHAVEKHFDVSSRVTLELLGSSPSTEQRDTAAFALLVLTWLLCGVETQVSTVEADPAAWSHLPGWDEQTHVAFDRHYGEQRARLLAVVQQMRLTASTMERLPRSGAVTRWALSVAKTREVLVEEIAHERFTPVGPAGELGPSHGALTVLDQCAHLMCNRLGVTLGGESALRYLASRAVSDFVKES</sequence>
<accession>A0ABR6BYT2</accession>
<comment type="caution">
    <text evidence="2">The sequence shown here is derived from an EMBL/GenBank/DDBJ whole genome shotgun (WGS) entry which is preliminary data.</text>
</comment>
<name>A0ABR6BYT2_9PSEU</name>
<gene>
    <name evidence="2" type="ORF">BC739_009333</name>
</gene>
<reference evidence="2 3" key="1">
    <citation type="submission" date="2020-08" db="EMBL/GenBank/DDBJ databases">
        <title>Genomic Encyclopedia of Archaeal and Bacterial Type Strains, Phase II (KMG-II): from individual species to whole genera.</title>
        <authorList>
            <person name="Goeker M."/>
        </authorList>
    </citation>
    <scope>NUCLEOTIDE SEQUENCE [LARGE SCALE GENOMIC DNA]</scope>
    <source>
        <strain evidence="2 3">DSM 43850</strain>
    </source>
</reference>
<dbReference type="Proteomes" id="UP000517916">
    <property type="component" value="Unassembled WGS sequence"/>
</dbReference>
<dbReference type="RefSeq" id="WP_025357077.1">
    <property type="nucleotide sequence ID" value="NZ_BAAABQ010000072.1"/>
</dbReference>
<dbReference type="EMBL" id="JACJID010000010">
    <property type="protein sequence ID" value="MBA8932074.1"/>
    <property type="molecule type" value="Genomic_DNA"/>
</dbReference>
<dbReference type="Pfam" id="PF14028">
    <property type="entry name" value="Lant_dehydr_C"/>
    <property type="match status" value="1"/>
</dbReference>
<keyword evidence="3" id="KW-1185">Reference proteome</keyword>
<proteinExistence type="predicted"/>
<dbReference type="InterPro" id="IPR023809">
    <property type="entry name" value="Thiopep_bacteriocin_synth_dom"/>
</dbReference>
<evidence type="ECO:0000313" key="3">
    <source>
        <dbReference type="Proteomes" id="UP000517916"/>
    </source>
</evidence>
<organism evidence="2 3">
    <name type="scientific">Kutzneria viridogrisea</name>
    <dbReference type="NCBI Taxonomy" id="47990"/>
    <lineage>
        <taxon>Bacteria</taxon>
        <taxon>Bacillati</taxon>
        <taxon>Actinomycetota</taxon>
        <taxon>Actinomycetes</taxon>
        <taxon>Pseudonocardiales</taxon>
        <taxon>Pseudonocardiaceae</taxon>
        <taxon>Kutzneria</taxon>
    </lineage>
</organism>
<protein>
    <submittedName>
        <fullName evidence="2">Thiopeptide-type bacteriocin biosynthesis protein</fullName>
    </submittedName>
</protein>
<feature type="domain" description="Thiopeptide-type bacteriocin biosynthesis" evidence="1">
    <location>
        <begin position="6"/>
        <end position="314"/>
    </location>
</feature>
<evidence type="ECO:0000259" key="1">
    <source>
        <dbReference type="Pfam" id="PF14028"/>
    </source>
</evidence>
<evidence type="ECO:0000313" key="2">
    <source>
        <dbReference type="EMBL" id="MBA8932074.1"/>
    </source>
</evidence>